<keyword evidence="11" id="KW-0503">Monooxygenase</keyword>
<dbReference type="Pfam" id="PF00067">
    <property type="entry name" value="p450"/>
    <property type="match status" value="3"/>
</dbReference>
<evidence type="ECO:0000313" key="17">
    <source>
        <dbReference type="Proteomes" id="UP000284706"/>
    </source>
</evidence>
<evidence type="ECO:0000256" key="5">
    <source>
        <dbReference type="ARBA" id="ARBA00022617"/>
    </source>
</evidence>
<dbReference type="SUPFAM" id="SSF48264">
    <property type="entry name" value="Cytochrome P450"/>
    <property type="match status" value="3"/>
</dbReference>
<dbReference type="GO" id="GO:0000228">
    <property type="term" value="C:nuclear chromosome"/>
    <property type="evidence" value="ECO:0007669"/>
    <property type="project" value="InterPro"/>
</dbReference>
<comment type="caution">
    <text evidence="16">The sequence shown here is derived from an EMBL/GenBank/DDBJ whole genome shotgun (WGS) entry which is preliminary data.</text>
</comment>
<dbReference type="GO" id="GO:0020037">
    <property type="term" value="F:heme binding"/>
    <property type="evidence" value="ECO:0007669"/>
    <property type="project" value="InterPro"/>
</dbReference>
<evidence type="ECO:0000313" key="16">
    <source>
        <dbReference type="EMBL" id="PPR07790.1"/>
    </source>
</evidence>
<keyword evidence="6 15" id="KW-0812">Transmembrane</keyword>
<keyword evidence="9" id="KW-0560">Oxidoreductase</keyword>
<dbReference type="InParanoid" id="A0A409YXR8"/>
<dbReference type="InterPro" id="IPR050364">
    <property type="entry name" value="Cytochrome_P450_fung"/>
</dbReference>
<dbReference type="PANTHER" id="PTHR46300:SF2">
    <property type="entry name" value="CYTOCHROME P450 MONOOXYGENASE ALNH-RELATED"/>
    <property type="match status" value="1"/>
</dbReference>
<evidence type="ECO:0000256" key="3">
    <source>
        <dbReference type="ARBA" id="ARBA00005179"/>
    </source>
</evidence>
<keyword evidence="5" id="KW-0349">Heme</keyword>
<feature type="transmembrane region" description="Helical" evidence="15">
    <location>
        <begin position="1580"/>
        <end position="1602"/>
    </location>
</feature>
<gene>
    <name evidence="16" type="ORF">CVT26_014975</name>
</gene>
<evidence type="ECO:0000256" key="7">
    <source>
        <dbReference type="ARBA" id="ARBA00022723"/>
    </source>
</evidence>
<dbReference type="GO" id="GO:0016020">
    <property type="term" value="C:membrane"/>
    <property type="evidence" value="ECO:0007669"/>
    <property type="project" value="UniProtKB-SubCell"/>
</dbReference>
<organism evidence="16 17">
    <name type="scientific">Gymnopilus dilepis</name>
    <dbReference type="NCBI Taxonomy" id="231916"/>
    <lineage>
        <taxon>Eukaryota</taxon>
        <taxon>Fungi</taxon>
        <taxon>Dikarya</taxon>
        <taxon>Basidiomycota</taxon>
        <taxon>Agaricomycotina</taxon>
        <taxon>Agaricomycetes</taxon>
        <taxon>Agaricomycetidae</taxon>
        <taxon>Agaricales</taxon>
        <taxon>Agaricineae</taxon>
        <taxon>Hymenogastraceae</taxon>
        <taxon>Gymnopilus</taxon>
    </lineage>
</organism>
<dbReference type="Pfam" id="PF04855">
    <property type="entry name" value="SNF5"/>
    <property type="match status" value="1"/>
</dbReference>
<dbReference type="InterPro" id="IPR006939">
    <property type="entry name" value="SNF5"/>
</dbReference>
<keyword evidence="12 15" id="KW-0472">Membrane</keyword>
<dbReference type="CDD" id="cd11065">
    <property type="entry name" value="CYP64-like"/>
    <property type="match status" value="3"/>
</dbReference>
<keyword evidence="8 15" id="KW-1133">Transmembrane helix</keyword>
<comment type="similarity">
    <text evidence="4">Belongs to the cytochrome P450 family.</text>
</comment>
<feature type="region of interest" description="Disordered" evidence="14">
    <location>
        <begin position="56"/>
        <end position="94"/>
    </location>
</feature>
<dbReference type="InterPro" id="IPR036396">
    <property type="entry name" value="Cyt_P450_sf"/>
</dbReference>
<evidence type="ECO:0000256" key="2">
    <source>
        <dbReference type="ARBA" id="ARBA00004167"/>
    </source>
</evidence>
<evidence type="ECO:0000256" key="1">
    <source>
        <dbReference type="ARBA" id="ARBA00001971"/>
    </source>
</evidence>
<dbReference type="GO" id="GO:0006338">
    <property type="term" value="P:chromatin remodeling"/>
    <property type="evidence" value="ECO:0007669"/>
    <property type="project" value="InterPro"/>
</dbReference>
<feature type="transmembrane region" description="Helical" evidence="15">
    <location>
        <begin position="1491"/>
        <end position="1510"/>
    </location>
</feature>
<dbReference type="PANTHER" id="PTHR46300">
    <property type="entry name" value="P450, PUTATIVE (EUROFUNG)-RELATED-RELATED"/>
    <property type="match status" value="1"/>
</dbReference>
<evidence type="ECO:0000256" key="14">
    <source>
        <dbReference type="SAM" id="MobiDB-lite"/>
    </source>
</evidence>
<dbReference type="InterPro" id="IPR017972">
    <property type="entry name" value="Cyt_P450_CS"/>
</dbReference>
<dbReference type="Gene3D" id="1.10.630.10">
    <property type="entry name" value="Cytochrome P450"/>
    <property type="match status" value="3"/>
</dbReference>
<dbReference type="InterPro" id="IPR002401">
    <property type="entry name" value="Cyt_P450_E_grp-I"/>
</dbReference>
<feature type="region of interest" description="Disordered" evidence="14">
    <location>
        <begin position="170"/>
        <end position="203"/>
    </location>
</feature>
<comment type="cofactor">
    <cofactor evidence="1">
        <name>heme</name>
        <dbReference type="ChEBI" id="CHEBI:30413"/>
    </cofactor>
</comment>
<comment type="subcellular location">
    <subcellularLocation>
        <location evidence="2">Membrane</location>
        <topology evidence="2">Single-pass membrane protein</topology>
    </subcellularLocation>
</comment>
<evidence type="ECO:0000256" key="15">
    <source>
        <dbReference type="SAM" id="Phobius"/>
    </source>
</evidence>
<dbReference type="PRINTS" id="PR00463">
    <property type="entry name" value="EP450I"/>
</dbReference>
<name>A0A409YXR8_9AGAR</name>
<dbReference type="InterPro" id="IPR001128">
    <property type="entry name" value="Cyt_P450"/>
</dbReference>
<keyword evidence="17" id="KW-1185">Reference proteome</keyword>
<protein>
    <submittedName>
        <fullName evidence="16">Uncharacterized protein</fullName>
    </submittedName>
</protein>
<keyword evidence="10" id="KW-0408">Iron</keyword>
<evidence type="ECO:0000256" key="10">
    <source>
        <dbReference type="ARBA" id="ARBA00023004"/>
    </source>
</evidence>
<dbReference type="PRINTS" id="PR00385">
    <property type="entry name" value="P450"/>
</dbReference>
<evidence type="ECO:0000256" key="8">
    <source>
        <dbReference type="ARBA" id="ARBA00022989"/>
    </source>
</evidence>
<evidence type="ECO:0000256" key="9">
    <source>
        <dbReference type="ARBA" id="ARBA00023002"/>
    </source>
</evidence>
<dbReference type="GO" id="GO:0016705">
    <property type="term" value="F:oxidoreductase activity, acting on paired donors, with incorporation or reduction of molecular oxygen"/>
    <property type="evidence" value="ECO:0007669"/>
    <property type="project" value="InterPro"/>
</dbReference>
<dbReference type="Proteomes" id="UP000284706">
    <property type="component" value="Unassembled WGS sequence"/>
</dbReference>
<keyword evidence="13" id="KW-0325">Glycoprotein</keyword>
<feature type="compositionally biased region" description="Low complexity" evidence="14">
    <location>
        <begin position="82"/>
        <end position="94"/>
    </location>
</feature>
<accession>A0A409YXR8</accession>
<comment type="pathway">
    <text evidence="3">Secondary metabolite biosynthesis.</text>
</comment>
<evidence type="ECO:0000256" key="12">
    <source>
        <dbReference type="ARBA" id="ARBA00023136"/>
    </source>
</evidence>
<evidence type="ECO:0000256" key="13">
    <source>
        <dbReference type="ARBA" id="ARBA00023180"/>
    </source>
</evidence>
<dbReference type="GO" id="GO:0005506">
    <property type="term" value="F:iron ion binding"/>
    <property type="evidence" value="ECO:0007669"/>
    <property type="project" value="InterPro"/>
</dbReference>
<dbReference type="PROSITE" id="PS00086">
    <property type="entry name" value="CYTOCHROME_P450"/>
    <property type="match status" value="2"/>
</dbReference>
<evidence type="ECO:0000256" key="4">
    <source>
        <dbReference type="ARBA" id="ARBA00010617"/>
    </source>
</evidence>
<sequence>MAETGTASTPTFDINRSMTDSQLRQTLTQISTAANAAYASPTPLTAHAKTYMRNLQSWSTSTTPPPKNPATAAGRSTRSRPARTSSLAPAAAATPTQVYQPVYHAAAQLPNMPTVPTVPPNPPRAPLPTTPQAFTTTYSSRLKTGATLLVQPILASTSTSTLRTTTRRGGVINYADPGSGDDLPDAGALESDDSDFVASGGTRTSIRQTRTRMGTGMNVFNATTGASTPHPAHTPRPEKAELDQSYLGMVPPAKFIKSRIMFPTPYDYPASDVVESHAKKRTSLVPVRVEFETDTHRIRDCFMWNINESLITPEKFAQIFCNDLDISAEPWAATIAAQIRAQLEDQEGVASMELGQDGAMDLDEVPPDGDEVPECRVILSIDVQIGNYHLMDHIEWDLLSPLTPEAFSTKLCAELGLTGEALPLIAHAVHEEIMKHKKDAIEWGVIGGDRDTGEDAGGGGAGDKKDRGGFGVVKDKTGLGLAWGRAPREGRGPKTLKSVWRDWAEAEEFRTTFEELTAEEVERREIERERATRVVMALLDNITFVLLLQSAGFLLAARIFFNLVNYTISSRKLPYPPGPPAASIVFGDKSESSKKKTWVTYAEWGKIYGDIIHLQNFGQHTIILNSIEVVKDLLERRPHIYSDRPDVTMVKLQVSFSHVPVVCSLIKSIRMEWDFATGFIHYGPDWRIHRRLFNQMFRPAAVTKYRPLQTKKVTEFLYALLTTPEDFEEHSKNVPGGIIMSAMYGYDIAPKGDYFVHLAETGVMQVSKSVFPGAIIANALPFVRHIPSWFPGAGFKRFAEEAKSTTRQLRDVPFEFARRNMVEGTGAPCIVSELLTKLDKLFLDKHMQLVKDMAATGYAAAADTTTSSILTFFYAMAMYPDVQKKAQEEIDNVVGSERLVTFDDRASLPYIEAIYREVMRWQPVTPLGLAHSTSEDDIYKGSYIPKGTTVFANVWALSHDPEKYKSPETFHPDRHFDDYGKLLSGDDIYGFGFGRRICAGRYMASSTLWLTIAATLSVFDIGKKKDANGNYIPLEVEYTDTLIRNLKMNAIQGRMSFQDLLLPFTLLQLAGILGNPPYPPGPPPKSLLFGNLSDVPSKRPYLKYAEWAKTYGDIIHVRLYGEHIVVLNSIEVVRDLIEKRSHIYSDRPEVPMIELMEWDFNAGHKPFGAEWKLHRRLFDQVLRPSAAVNYRPIQARKTHDMLYGLLTSPDDFRNHYRTVAAAIIMSAVYGYDIEPNGDYFVKLAEDAVATLSESILPGASAVNALPILRFLPAWFPGAGFKRFANRAKTLTRQMRAVPFDFVEKGMAEGTASPCIVTELLTKSEKTENQSQEYIKEVIKEVAATCYAAGADTSVSSLGSFFYAMVLHPSVQAKAQQELDAVIGSDRLVTFDDRPSLPYIEAIYREVMRWKPVTPLAVQRRASQDDMYNGFYIPKGATVLMNVWGMAHDPRKYKDPELFNPDRFFGADGKLTPDFDAYTFGFGRRICAGRHMASATIWLAMASVLASFNIGRKKDALGNYISLDGEYTDALICHPPPFECSITPRSNEAIKLILEAAAVYHVVHYLEARAMSSQNPAAPEFLMLATAVSVVAVATLLWRALFWSSTSKLPYPPGPRPRNWLSGNLADIPATKPWVTYTQWANTYGDIIHLRIFSQHTIILNSIDVVHDLIERRSHIYSDRPDFAMTRLMEWDFNAGLKPLGPSWRLHRRLFDQAFKPSQSLNFRPVQTRKINDLLYGLLTTPEDLKNHYRTVAAAIIMSAVYGYDIKPKGDYFVDLAEAAVAKLSGSIFPGASAVNALPLLRYLPAWFPGAGFKRFAHETKLLTRQMRDVPFEFVQNSIEMGSSTPCVVSELLEDSEELPSVERLEAIKEVAATAYAAGSDTTVAALGTFFYAMAMHPHVQSKAQQEIDVVIGTNRLVTFEDRESLPYVEAVFREILRWRPATPLGVARCALEDDVYNNHYIPKGALVLINIWALCHDPRKYKIPEAFNPDRYLDSDGKLLAGDDIYGFGFGRRICSGKHMASETVWLTIASVLSNFNIAKKKDALGNEIPLDGQYTDTLVSHPLPYQCSIEPRSQEKAQLILEEVGNATDF</sequence>
<dbReference type="STRING" id="231916.A0A409YXR8"/>
<keyword evidence="7" id="KW-0479">Metal-binding</keyword>
<dbReference type="EMBL" id="NHYE01000001">
    <property type="protein sequence ID" value="PPR07790.1"/>
    <property type="molecule type" value="Genomic_DNA"/>
</dbReference>
<reference evidence="16 17" key="1">
    <citation type="journal article" date="2018" name="Evol. Lett.">
        <title>Horizontal gene cluster transfer increased hallucinogenic mushroom diversity.</title>
        <authorList>
            <person name="Reynolds H.T."/>
            <person name="Vijayakumar V."/>
            <person name="Gluck-Thaler E."/>
            <person name="Korotkin H.B."/>
            <person name="Matheny P.B."/>
            <person name="Slot J.C."/>
        </authorList>
    </citation>
    <scope>NUCLEOTIDE SEQUENCE [LARGE SCALE GENOMIC DNA]</scope>
    <source>
        <strain evidence="16 17">SRW20</strain>
    </source>
</reference>
<dbReference type="GO" id="GO:0004497">
    <property type="term" value="F:monooxygenase activity"/>
    <property type="evidence" value="ECO:0007669"/>
    <property type="project" value="UniProtKB-KW"/>
</dbReference>
<evidence type="ECO:0000256" key="11">
    <source>
        <dbReference type="ARBA" id="ARBA00023033"/>
    </source>
</evidence>
<proteinExistence type="inferred from homology"/>
<evidence type="ECO:0000256" key="6">
    <source>
        <dbReference type="ARBA" id="ARBA00022692"/>
    </source>
</evidence>
<dbReference type="OrthoDB" id="10258327at2759"/>